<dbReference type="InterPro" id="IPR050563">
    <property type="entry name" value="4-hydroxybenzoyl-CoA_TE"/>
</dbReference>
<evidence type="ECO:0000313" key="2">
    <source>
        <dbReference type="Proteomes" id="UP000749293"/>
    </source>
</evidence>
<protein>
    <submittedName>
        <fullName evidence="1">Uncharacterized protein</fullName>
    </submittedName>
</protein>
<dbReference type="CDD" id="cd00586">
    <property type="entry name" value="4HBT"/>
    <property type="match status" value="1"/>
</dbReference>
<dbReference type="GO" id="GO:0047617">
    <property type="term" value="F:fatty acyl-CoA hydrolase activity"/>
    <property type="evidence" value="ECO:0007669"/>
    <property type="project" value="TreeGrafter"/>
</dbReference>
<dbReference type="PANTHER" id="PTHR31793">
    <property type="entry name" value="4-HYDROXYBENZOYL-COA THIOESTERASE FAMILY MEMBER"/>
    <property type="match status" value="1"/>
</dbReference>
<dbReference type="EMBL" id="JAANYQ010000003">
    <property type="protein sequence ID" value="KAF4125504.1"/>
    <property type="molecule type" value="Genomic_DNA"/>
</dbReference>
<dbReference type="AlphaFoldDB" id="A0A9P4Z2M1"/>
<dbReference type="InterPro" id="IPR029069">
    <property type="entry name" value="HotDog_dom_sf"/>
</dbReference>
<dbReference type="Gene3D" id="3.10.129.10">
    <property type="entry name" value="Hotdog Thioesterase"/>
    <property type="match status" value="1"/>
</dbReference>
<comment type="caution">
    <text evidence="1">The sequence shown here is derived from an EMBL/GenBank/DDBJ whole genome shotgun (WGS) entry which is preliminary data.</text>
</comment>
<dbReference type="Proteomes" id="UP000749293">
    <property type="component" value="Unassembled WGS sequence"/>
</dbReference>
<accession>A0A9P4Z2M1</accession>
<dbReference type="PANTHER" id="PTHR31793:SF39">
    <property type="entry name" value="THIOESTERASE_THIOL ESTER DEHYDRASE-ISOMERASE"/>
    <property type="match status" value="1"/>
</dbReference>
<keyword evidence="2" id="KW-1185">Reference proteome</keyword>
<dbReference type="Pfam" id="PF13279">
    <property type="entry name" value="4HBT_2"/>
    <property type="match status" value="1"/>
</dbReference>
<dbReference type="RefSeq" id="XP_035324156.1">
    <property type="nucleotide sequence ID" value="XM_035466319.1"/>
</dbReference>
<dbReference type="GeneID" id="55970572"/>
<proteinExistence type="predicted"/>
<sequence length="208" mass="23434">MSLSDDPTSDKPQAVIDQLDSRWLEMSAGTEGFLTGPRWTGLDCHQIAWGDMELAGHVNNVVYNRFAESSRINWFLKFADAVPVEHKQAWVDLLTPRGIGLILKSIRTDYKMPLIFPDQITVLHKLVEPPTSSSTDIFMEAVIISHAHQRPAARCFEDIVVYDYKRGGKANLPSFMVDELRAAFQLQEKTRNSILAEVAELQKSISGF</sequence>
<gene>
    <name evidence="1" type="ORF">GMORB2_4344</name>
</gene>
<evidence type="ECO:0000313" key="1">
    <source>
        <dbReference type="EMBL" id="KAF4125504.1"/>
    </source>
</evidence>
<dbReference type="SUPFAM" id="SSF54637">
    <property type="entry name" value="Thioesterase/thiol ester dehydrase-isomerase"/>
    <property type="match status" value="1"/>
</dbReference>
<name>A0A9P4Z2M1_9HYPO</name>
<organism evidence="1 2">
    <name type="scientific">Geosmithia morbida</name>
    <dbReference type="NCBI Taxonomy" id="1094350"/>
    <lineage>
        <taxon>Eukaryota</taxon>
        <taxon>Fungi</taxon>
        <taxon>Dikarya</taxon>
        <taxon>Ascomycota</taxon>
        <taxon>Pezizomycotina</taxon>
        <taxon>Sordariomycetes</taxon>
        <taxon>Hypocreomycetidae</taxon>
        <taxon>Hypocreales</taxon>
        <taxon>Bionectriaceae</taxon>
        <taxon>Geosmithia</taxon>
    </lineage>
</organism>
<reference evidence="1" key="1">
    <citation type="submission" date="2020-03" db="EMBL/GenBank/DDBJ databases">
        <title>Site-based positive gene gene selection in Geosmithia morbida across the United States reveals a broad range of putative effectors and factors for local host and environmental adapation.</title>
        <authorList>
            <person name="Onufrak A."/>
            <person name="Murdoch R.W."/>
            <person name="Gazis R."/>
            <person name="Huff M."/>
            <person name="Staton M."/>
            <person name="Klingeman W."/>
            <person name="Hadziabdic D."/>
        </authorList>
    </citation>
    <scope>NUCLEOTIDE SEQUENCE</scope>
    <source>
        <strain evidence="1">1262</strain>
    </source>
</reference>
<dbReference type="OrthoDB" id="5538558at2759"/>